<dbReference type="SUPFAM" id="SSF55874">
    <property type="entry name" value="ATPase domain of HSP90 chaperone/DNA topoisomerase II/histidine kinase"/>
    <property type="match status" value="1"/>
</dbReference>
<dbReference type="PANTHER" id="PTHR24421:SF63">
    <property type="entry name" value="SENSOR HISTIDINE KINASE DESK"/>
    <property type="match status" value="1"/>
</dbReference>
<evidence type="ECO:0000256" key="3">
    <source>
        <dbReference type="ARBA" id="ARBA00023012"/>
    </source>
</evidence>
<keyword evidence="3" id="KW-0902">Two-component regulatory system</keyword>
<name>A0ABY4R0D2_9ACTN</name>
<gene>
    <name evidence="7" type="ORF">M6D93_02755</name>
</gene>
<keyword evidence="8" id="KW-1185">Reference proteome</keyword>
<feature type="coiled-coil region" evidence="4">
    <location>
        <begin position="175"/>
        <end position="202"/>
    </location>
</feature>
<organism evidence="7 8">
    <name type="scientific">Jatrophihabitans telluris</name>
    <dbReference type="NCBI Taxonomy" id="2038343"/>
    <lineage>
        <taxon>Bacteria</taxon>
        <taxon>Bacillati</taxon>
        <taxon>Actinomycetota</taxon>
        <taxon>Actinomycetes</taxon>
        <taxon>Jatrophihabitantales</taxon>
        <taxon>Jatrophihabitantaceae</taxon>
        <taxon>Jatrophihabitans</taxon>
    </lineage>
</organism>
<feature type="transmembrane region" description="Helical" evidence="5">
    <location>
        <begin position="156"/>
        <end position="176"/>
    </location>
</feature>
<evidence type="ECO:0000259" key="6">
    <source>
        <dbReference type="Pfam" id="PF07730"/>
    </source>
</evidence>
<keyword evidence="4" id="KW-0175">Coiled coil</keyword>
<keyword evidence="5" id="KW-0472">Membrane</keyword>
<sequence>MTTANRPAASAGTDRPSVVSARPGWAKGWLRFVFPGVFLIYLIQTAGGVARYSRQPWDCVGWLILVVFCASYLYAVATGMSGEHHERFWRLYALMLLLCAVELVFAHADAFVMLVYVSVLSVAARYGKSFPVLACYVGLSIAVPLAIPSWRAHFDPSIPVAIAIVSLAMFGFFGLMRANGALEEARAEVARLAAEGERTRIARDLHDLLGHSLTTITVKAGLARRLAELDPAKAALEIAEVEALARQTLTDVRAAVSGYREVTLGNELAAAREVLRAAGIAAVLPGAIDSVPNGHSELFAWVIREGVTNVVRHSRASHCEIRLTPSSVEISDDGIGGACESGNGLTGLSERVGAAGGRLTVGTAAQDERSRPGWHVLVELNR</sequence>
<evidence type="ECO:0000256" key="2">
    <source>
        <dbReference type="ARBA" id="ARBA00022777"/>
    </source>
</evidence>
<proteinExistence type="predicted"/>
<protein>
    <submittedName>
        <fullName evidence="7">Sensor histidine kinase</fullName>
    </submittedName>
</protein>
<dbReference type="EMBL" id="CP097332">
    <property type="protein sequence ID" value="UQX88927.1"/>
    <property type="molecule type" value="Genomic_DNA"/>
</dbReference>
<dbReference type="Pfam" id="PF07730">
    <property type="entry name" value="HisKA_3"/>
    <property type="match status" value="1"/>
</dbReference>
<evidence type="ECO:0000313" key="7">
    <source>
        <dbReference type="EMBL" id="UQX88927.1"/>
    </source>
</evidence>
<feature type="transmembrane region" description="Helical" evidence="5">
    <location>
        <begin position="59"/>
        <end position="77"/>
    </location>
</feature>
<evidence type="ECO:0000256" key="4">
    <source>
        <dbReference type="SAM" id="Coils"/>
    </source>
</evidence>
<dbReference type="CDD" id="cd16917">
    <property type="entry name" value="HATPase_UhpB-NarQ-NarX-like"/>
    <property type="match status" value="1"/>
</dbReference>
<dbReference type="InterPro" id="IPR011712">
    <property type="entry name" value="Sig_transdc_His_kin_sub3_dim/P"/>
</dbReference>
<dbReference type="Gene3D" id="1.20.5.1930">
    <property type="match status" value="1"/>
</dbReference>
<dbReference type="InterPro" id="IPR050482">
    <property type="entry name" value="Sensor_HK_TwoCompSys"/>
</dbReference>
<dbReference type="GO" id="GO:0016301">
    <property type="term" value="F:kinase activity"/>
    <property type="evidence" value="ECO:0007669"/>
    <property type="project" value="UniProtKB-KW"/>
</dbReference>
<dbReference type="RefSeq" id="WP_249772800.1">
    <property type="nucleotide sequence ID" value="NZ_CP097332.1"/>
</dbReference>
<evidence type="ECO:0000256" key="5">
    <source>
        <dbReference type="SAM" id="Phobius"/>
    </source>
</evidence>
<feature type="transmembrane region" description="Helical" evidence="5">
    <location>
        <begin position="89"/>
        <end position="117"/>
    </location>
</feature>
<dbReference type="InterPro" id="IPR036890">
    <property type="entry name" value="HATPase_C_sf"/>
</dbReference>
<dbReference type="Gene3D" id="3.30.565.10">
    <property type="entry name" value="Histidine kinase-like ATPase, C-terminal domain"/>
    <property type="match status" value="1"/>
</dbReference>
<dbReference type="Proteomes" id="UP001056336">
    <property type="component" value="Chromosome"/>
</dbReference>
<keyword evidence="5" id="KW-1133">Transmembrane helix</keyword>
<keyword evidence="2 7" id="KW-0418">Kinase</keyword>
<feature type="domain" description="Signal transduction histidine kinase subgroup 3 dimerisation and phosphoacceptor" evidence="6">
    <location>
        <begin position="197"/>
        <end position="263"/>
    </location>
</feature>
<accession>A0ABY4R0D2</accession>
<feature type="transmembrane region" description="Helical" evidence="5">
    <location>
        <begin position="129"/>
        <end position="150"/>
    </location>
</feature>
<dbReference type="PANTHER" id="PTHR24421">
    <property type="entry name" value="NITRATE/NITRITE SENSOR PROTEIN NARX-RELATED"/>
    <property type="match status" value="1"/>
</dbReference>
<evidence type="ECO:0000256" key="1">
    <source>
        <dbReference type="ARBA" id="ARBA00022679"/>
    </source>
</evidence>
<reference evidence="7" key="2">
    <citation type="submission" date="2022-05" db="EMBL/GenBank/DDBJ databases">
        <authorList>
            <person name="Kim J.-S."/>
            <person name="Lee K."/>
            <person name="Suh M."/>
            <person name="Eom M."/>
            <person name="Kim J.-S."/>
            <person name="Kim D.-S."/>
            <person name="Ko S.-H."/>
            <person name="Shin Y."/>
            <person name="Lee J.-S."/>
        </authorList>
    </citation>
    <scope>NUCLEOTIDE SEQUENCE</scope>
    <source>
        <strain evidence="7">N237</strain>
    </source>
</reference>
<evidence type="ECO:0000313" key="8">
    <source>
        <dbReference type="Proteomes" id="UP001056336"/>
    </source>
</evidence>
<feature type="transmembrane region" description="Helical" evidence="5">
    <location>
        <begin position="32"/>
        <end position="52"/>
    </location>
</feature>
<keyword evidence="5" id="KW-0812">Transmembrane</keyword>
<keyword evidence="1" id="KW-0808">Transferase</keyword>
<reference evidence="7" key="1">
    <citation type="journal article" date="2018" name="Int. J. Syst. Evol. Microbiol.">
        <title>Jatrophihabitans telluris sp. nov., isolated from sediment soil of lava forest wetlands and the emended description of the genus Jatrophihabitans.</title>
        <authorList>
            <person name="Lee K.C."/>
            <person name="Suh M.K."/>
            <person name="Eom M.K."/>
            <person name="Kim K.K."/>
            <person name="Kim J.S."/>
            <person name="Kim D.S."/>
            <person name="Ko S.H."/>
            <person name="Shin Y.K."/>
            <person name="Lee J.S."/>
        </authorList>
    </citation>
    <scope>NUCLEOTIDE SEQUENCE</scope>
    <source>
        <strain evidence="7">N237</strain>
    </source>
</reference>